<dbReference type="Pfam" id="PF17754">
    <property type="entry name" value="TetR_C_14"/>
    <property type="match status" value="1"/>
</dbReference>
<protein>
    <submittedName>
        <fullName evidence="6">TetR family transcriptional regulator</fullName>
    </submittedName>
</protein>
<keyword evidence="2 4" id="KW-0238">DNA-binding</keyword>
<dbReference type="SUPFAM" id="SSF46689">
    <property type="entry name" value="Homeodomain-like"/>
    <property type="match status" value="1"/>
</dbReference>
<proteinExistence type="predicted"/>
<sequence length="199" mass="21493">MGRWEPNPRGRLAKAAVELFAAQGFDQTTGAQIAARAGMHERSFFRLFPDKREVFFHAVETAQREAVVAIAEAPEGTSPIDAVAAALEQRCAIIQQHPDAALTRHDLLAAHVELRERDLSKHAELAAGMAEALRERGTPQPAATLAADTAMAVFRNAFDRWIADPRHQDLPTLFRDGLSELASILSGLGAGGTQHGSGR</sequence>
<keyword evidence="1" id="KW-0805">Transcription regulation</keyword>
<reference evidence="6" key="1">
    <citation type="journal article" date="2014" name="Int. J. Syst. Evol. Microbiol.">
        <title>Complete genome sequence of Corynebacterium casei LMG S-19264T (=DSM 44701T), isolated from a smear-ripened cheese.</title>
        <authorList>
            <consortium name="US DOE Joint Genome Institute (JGI-PGF)"/>
            <person name="Walter F."/>
            <person name="Albersmeier A."/>
            <person name="Kalinowski J."/>
            <person name="Ruckert C."/>
        </authorList>
    </citation>
    <scope>NUCLEOTIDE SEQUENCE</scope>
    <source>
        <strain evidence="6">CGMCC 4.7679</strain>
    </source>
</reference>
<dbReference type="Gene3D" id="1.10.357.10">
    <property type="entry name" value="Tetracycline Repressor, domain 2"/>
    <property type="match status" value="1"/>
</dbReference>
<dbReference type="GO" id="GO:0003700">
    <property type="term" value="F:DNA-binding transcription factor activity"/>
    <property type="evidence" value="ECO:0007669"/>
    <property type="project" value="TreeGrafter"/>
</dbReference>
<feature type="DNA-binding region" description="H-T-H motif" evidence="4">
    <location>
        <begin position="29"/>
        <end position="48"/>
    </location>
</feature>
<evidence type="ECO:0000313" key="7">
    <source>
        <dbReference type="Proteomes" id="UP000658656"/>
    </source>
</evidence>
<dbReference type="EMBL" id="BNAV01000008">
    <property type="protein sequence ID" value="GHF70192.1"/>
    <property type="molecule type" value="Genomic_DNA"/>
</dbReference>
<evidence type="ECO:0000256" key="1">
    <source>
        <dbReference type="ARBA" id="ARBA00023015"/>
    </source>
</evidence>
<dbReference type="PANTHER" id="PTHR30055">
    <property type="entry name" value="HTH-TYPE TRANSCRIPTIONAL REGULATOR RUTR"/>
    <property type="match status" value="1"/>
</dbReference>
<accession>A0A8H9IWF9</accession>
<comment type="caution">
    <text evidence="6">The sequence shown here is derived from an EMBL/GenBank/DDBJ whole genome shotgun (WGS) entry which is preliminary data.</text>
</comment>
<keyword evidence="3" id="KW-0804">Transcription</keyword>
<dbReference type="Pfam" id="PF00440">
    <property type="entry name" value="TetR_N"/>
    <property type="match status" value="1"/>
</dbReference>
<evidence type="ECO:0000256" key="3">
    <source>
        <dbReference type="ARBA" id="ARBA00023163"/>
    </source>
</evidence>
<dbReference type="InterPro" id="IPR050109">
    <property type="entry name" value="HTH-type_TetR-like_transc_reg"/>
</dbReference>
<dbReference type="PROSITE" id="PS50977">
    <property type="entry name" value="HTH_TETR_2"/>
    <property type="match status" value="1"/>
</dbReference>
<feature type="domain" description="HTH tetR-type" evidence="5">
    <location>
        <begin position="6"/>
        <end position="66"/>
    </location>
</feature>
<dbReference type="AlphaFoldDB" id="A0A8H9IWF9"/>
<dbReference type="Proteomes" id="UP000658656">
    <property type="component" value="Unassembled WGS sequence"/>
</dbReference>
<evidence type="ECO:0000259" key="5">
    <source>
        <dbReference type="PROSITE" id="PS50977"/>
    </source>
</evidence>
<dbReference type="PRINTS" id="PR00455">
    <property type="entry name" value="HTHTETR"/>
</dbReference>
<dbReference type="InterPro" id="IPR009057">
    <property type="entry name" value="Homeodomain-like_sf"/>
</dbReference>
<organism evidence="6 7">
    <name type="scientific">Amycolatopsis bartoniae</name>
    <dbReference type="NCBI Taxonomy" id="941986"/>
    <lineage>
        <taxon>Bacteria</taxon>
        <taxon>Bacillati</taxon>
        <taxon>Actinomycetota</taxon>
        <taxon>Actinomycetes</taxon>
        <taxon>Pseudonocardiales</taxon>
        <taxon>Pseudonocardiaceae</taxon>
        <taxon>Amycolatopsis</taxon>
    </lineage>
</organism>
<dbReference type="PANTHER" id="PTHR30055:SF238">
    <property type="entry name" value="MYCOFACTOCIN BIOSYNTHESIS TRANSCRIPTIONAL REGULATOR MFTR-RELATED"/>
    <property type="match status" value="1"/>
</dbReference>
<evidence type="ECO:0000313" key="6">
    <source>
        <dbReference type="EMBL" id="GHF70192.1"/>
    </source>
</evidence>
<evidence type="ECO:0000256" key="4">
    <source>
        <dbReference type="PROSITE-ProRule" id="PRU00335"/>
    </source>
</evidence>
<evidence type="ECO:0000256" key="2">
    <source>
        <dbReference type="ARBA" id="ARBA00023125"/>
    </source>
</evidence>
<keyword evidence="7" id="KW-1185">Reference proteome</keyword>
<dbReference type="RefSeq" id="WP_145933326.1">
    <property type="nucleotide sequence ID" value="NZ_BNAV01000008.1"/>
</dbReference>
<dbReference type="GO" id="GO:0000976">
    <property type="term" value="F:transcription cis-regulatory region binding"/>
    <property type="evidence" value="ECO:0007669"/>
    <property type="project" value="TreeGrafter"/>
</dbReference>
<dbReference type="OrthoDB" id="4746440at2"/>
<name>A0A8H9IWF9_9PSEU</name>
<gene>
    <name evidence="6" type="ORF">GCM10017566_49920</name>
</gene>
<dbReference type="InterPro" id="IPR001647">
    <property type="entry name" value="HTH_TetR"/>
</dbReference>
<reference evidence="6" key="2">
    <citation type="submission" date="2020-09" db="EMBL/GenBank/DDBJ databases">
        <authorList>
            <person name="Sun Q."/>
            <person name="Zhou Y."/>
        </authorList>
    </citation>
    <scope>NUCLEOTIDE SEQUENCE</scope>
    <source>
        <strain evidence="6">CGMCC 4.7679</strain>
    </source>
</reference>
<dbReference type="InterPro" id="IPR041347">
    <property type="entry name" value="MftR_C"/>
</dbReference>